<proteinExistence type="predicted"/>
<evidence type="ECO:0000256" key="1">
    <source>
        <dbReference type="SAM" id="Coils"/>
    </source>
</evidence>
<evidence type="ECO:0000256" key="2">
    <source>
        <dbReference type="SAM" id="SignalP"/>
    </source>
</evidence>
<keyword evidence="2" id="KW-0732">Signal</keyword>
<dbReference type="EMBL" id="JAPDDS010000016">
    <property type="protein sequence ID" value="MCW1887290.1"/>
    <property type="molecule type" value="Genomic_DNA"/>
</dbReference>
<keyword evidence="1" id="KW-0175">Coiled coil</keyword>
<sequence>MKALLLTALLLPLAGIAQEDESARLREALKNTTLQLRTAQGETATAQAAFIAAEQRAKSLEAKVADLEKRNAALAKQANDDKADSEKSIATLSNRLAEREKRLADFIVALDKWKAAYQTAVSSAKKNEGEREKLAGEVVSLKHTVADRERKNIALFNVSNEILDRYQNYALGKSLAAKEPFIGNARVEIENHVQGYKDRIIDQRLAAPKKP</sequence>
<evidence type="ECO:0000313" key="3">
    <source>
        <dbReference type="EMBL" id="MCW1887290.1"/>
    </source>
</evidence>
<organism evidence="3 4">
    <name type="scientific">Luteolibacter flavescens</name>
    <dbReference type="NCBI Taxonomy" id="1859460"/>
    <lineage>
        <taxon>Bacteria</taxon>
        <taxon>Pseudomonadati</taxon>
        <taxon>Verrucomicrobiota</taxon>
        <taxon>Verrucomicrobiia</taxon>
        <taxon>Verrucomicrobiales</taxon>
        <taxon>Verrucomicrobiaceae</taxon>
        <taxon>Luteolibacter</taxon>
    </lineage>
</organism>
<gene>
    <name evidence="3" type="ORF">OKA04_21310</name>
</gene>
<comment type="caution">
    <text evidence="3">The sequence shown here is derived from an EMBL/GenBank/DDBJ whole genome shotgun (WGS) entry which is preliminary data.</text>
</comment>
<name>A0ABT3FWD8_9BACT</name>
<feature type="coiled-coil region" evidence="1">
    <location>
        <begin position="22"/>
        <end position="102"/>
    </location>
</feature>
<feature type="signal peptide" evidence="2">
    <location>
        <begin position="1"/>
        <end position="19"/>
    </location>
</feature>
<evidence type="ECO:0000313" key="4">
    <source>
        <dbReference type="Proteomes" id="UP001207930"/>
    </source>
</evidence>
<evidence type="ECO:0008006" key="5">
    <source>
        <dbReference type="Google" id="ProtNLM"/>
    </source>
</evidence>
<accession>A0ABT3FWD8</accession>
<reference evidence="3 4" key="1">
    <citation type="submission" date="2022-10" db="EMBL/GenBank/DDBJ databases">
        <title>Luteolibacter flavescens strain MCCC 1K03193, whole genome shotgun sequencing project.</title>
        <authorList>
            <person name="Zhao G."/>
            <person name="Shen L."/>
        </authorList>
    </citation>
    <scope>NUCLEOTIDE SEQUENCE [LARGE SCALE GENOMIC DNA]</scope>
    <source>
        <strain evidence="3 4">MCCC 1K03193</strain>
    </source>
</reference>
<dbReference type="Gene3D" id="1.10.287.1490">
    <property type="match status" value="1"/>
</dbReference>
<keyword evidence="4" id="KW-1185">Reference proteome</keyword>
<protein>
    <recommendedName>
        <fullName evidence="5">DNA repair protein</fullName>
    </recommendedName>
</protein>
<feature type="chain" id="PRO_5047294116" description="DNA repair protein" evidence="2">
    <location>
        <begin position="20"/>
        <end position="211"/>
    </location>
</feature>
<dbReference type="Proteomes" id="UP001207930">
    <property type="component" value="Unassembled WGS sequence"/>
</dbReference>
<dbReference type="RefSeq" id="WP_264503246.1">
    <property type="nucleotide sequence ID" value="NZ_JAPDDS010000016.1"/>
</dbReference>